<dbReference type="RefSeq" id="WP_010882083.1">
    <property type="nucleotide sequence ID" value="NC_010741.1"/>
</dbReference>
<evidence type="ECO:0000256" key="1">
    <source>
        <dbReference type="SAM" id="Phobius"/>
    </source>
</evidence>
<protein>
    <submittedName>
        <fullName evidence="2">Uncharacterized protein</fullName>
    </submittedName>
</protein>
<dbReference type="Proteomes" id="UP000001202">
    <property type="component" value="Chromosome"/>
</dbReference>
<organism evidence="2 3">
    <name type="scientific">Treponema pallidum subsp. pallidum (strain SS14)</name>
    <dbReference type="NCBI Taxonomy" id="455434"/>
    <lineage>
        <taxon>Bacteria</taxon>
        <taxon>Pseudomonadati</taxon>
        <taxon>Spirochaetota</taxon>
        <taxon>Spirochaetia</taxon>
        <taxon>Spirochaetales</taxon>
        <taxon>Treponemataceae</taxon>
        <taxon>Treponema</taxon>
    </lineage>
</organism>
<proteinExistence type="predicted"/>
<keyword evidence="1" id="KW-1133">Transmembrane helix</keyword>
<evidence type="ECO:0000313" key="3">
    <source>
        <dbReference type="Proteomes" id="UP000001202"/>
    </source>
</evidence>
<dbReference type="KEGG" id="tpp:TPASS_0638"/>
<gene>
    <name evidence="2" type="ordered locus">TPASS_0638</name>
</gene>
<feature type="transmembrane region" description="Helical" evidence="1">
    <location>
        <begin position="85"/>
        <end position="107"/>
    </location>
</feature>
<keyword evidence="1" id="KW-0472">Membrane</keyword>
<dbReference type="PATRIC" id="fig|455434.6.peg.632"/>
<sequence>MGTLRRFPASVLQIALALFLLASGARDLVHVDAGVFNAAVYFLGGLFRGHVAIGVLTLAVSLCCLTAGFFLLVDFLRPELSCVSAVLALFVVLWALNMVLVDVVGAFGRGKVLQNVSSALEHLHHTAVDLLVLGALIFVRQHTR</sequence>
<reference evidence="2 3" key="1">
    <citation type="journal article" date="2008" name="BMC Microbiol.">
        <title>Complete genome sequence of Treponema pallidum ssp. pallidum strain SS14 determined with oligonucleotide arrays.</title>
        <authorList>
            <person name="Matejkova P."/>
            <person name="Strouhal M."/>
            <person name="Smajs D."/>
            <person name="Norris S.J."/>
            <person name="Palzkill T."/>
            <person name="Petrosino J.F."/>
            <person name="Sodergren E."/>
            <person name="Norton J.E."/>
            <person name="Singh J."/>
            <person name="Richmond T.A."/>
            <person name="Molla M.N."/>
            <person name="Albert T.J."/>
            <person name="Weinstock G.M."/>
        </authorList>
    </citation>
    <scope>NUCLEOTIDE SEQUENCE [LARGE SCALE GENOMIC DNA]</scope>
    <source>
        <strain evidence="2 3">SS14</strain>
    </source>
</reference>
<dbReference type="AlphaFoldDB" id="A0A0H3BJB5"/>
<evidence type="ECO:0000313" key="2">
    <source>
        <dbReference type="EMBL" id="ACD71056.1"/>
    </source>
</evidence>
<keyword evidence="1" id="KW-0812">Transmembrane</keyword>
<name>A0A0H3BJB5_TREPS</name>
<dbReference type="EMBL" id="CP000805">
    <property type="protein sequence ID" value="ACD71056.1"/>
    <property type="molecule type" value="Genomic_DNA"/>
</dbReference>
<dbReference type="GeneID" id="93876404"/>
<feature type="transmembrane region" description="Helical" evidence="1">
    <location>
        <begin position="122"/>
        <end position="139"/>
    </location>
</feature>
<feature type="transmembrane region" description="Helical" evidence="1">
    <location>
        <begin position="49"/>
        <end position="73"/>
    </location>
</feature>
<accession>A0A0H3BJB5</accession>